<evidence type="ECO:0000313" key="3">
    <source>
        <dbReference type="Proteomes" id="UP000624279"/>
    </source>
</evidence>
<sequence length="154" mass="16225">MSPTLNIYLLFAAALSVLGALLHFACLVFGAPLFRLLGAGEVVVKMLERGHSQPKVIAVLVGTALLISAAYASSAAGLIISLPWQRLILIGVTAVLFARALAFPFLKPLFVGNSDLFWWISSGLCFVFASLIAIGQGSVNIQIGNANAEKRAQG</sequence>
<proteinExistence type="predicted"/>
<feature type="transmembrane region" description="Helical" evidence="1">
    <location>
        <begin position="116"/>
        <end position="134"/>
    </location>
</feature>
<gene>
    <name evidence="2" type="ORF">H8K55_13725</name>
</gene>
<feature type="transmembrane region" description="Helical" evidence="1">
    <location>
        <begin position="56"/>
        <end position="80"/>
    </location>
</feature>
<protein>
    <submittedName>
        <fullName evidence="2">Uncharacterized protein</fullName>
    </submittedName>
</protein>
<keyword evidence="1" id="KW-1133">Transmembrane helix</keyword>
<dbReference type="Proteomes" id="UP000624279">
    <property type="component" value="Unassembled WGS sequence"/>
</dbReference>
<name>A0ABR6YDK8_9BURK</name>
<evidence type="ECO:0000313" key="2">
    <source>
        <dbReference type="EMBL" id="MBC3874644.1"/>
    </source>
</evidence>
<keyword evidence="3" id="KW-1185">Reference proteome</keyword>
<feature type="transmembrane region" description="Helical" evidence="1">
    <location>
        <begin position="87"/>
        <end position="110"/>
    </location>
</feature>
<accession>A0ABR6YDK8</accession>
<evidence type="ECO:0000256" key="1">
    <source>
        <dbReference type="SAM" id="Phobius"/>
    </source>
</evidence>
<dbReference type="RefSeq" id="WP_186942631.1">
    <property type="nucleotide sequence ID" value="NZ_JACOGA010000012.1"/>
</dbReference>
<keyword evidence="1" id="KW-0812">Transmembrane</keyword>
<organism evidence="2 3">
    <name type="scientific">Undibacterium flavidum</name>
    <dbReference type="NCBI Taxonomy" id="2762297"/>
    <lineage>
        <taxon>Bacteria</taxon>
        <taxon>Pseudomonadati</taxon>
        <taxon>Pseudomonadota</taxon>
        <taxon>Betaproteobacteria</taxon>
        <taxon>Burkholderiales</taxon>
        <taxon>Oxalobacteraceae</taxon>
        <taxon>Undibacterium</taxon>
    </lineage>
</organism>
<reference evidence="2 3" key="1">
    <citation type="submission" date="2020-08" db="EMBL/GenBank/DDBJ databases">
        <title>Novel species isolated from subtropical streams in China.</title>
        <authorList>
            <person name="Lu H."/>
        </authorList>
    </citation>
    <scope>NUCLEOTIDE SEQUENCE [LARGE SCALE GENOMIC DNA]</scope>
    <source>
        <strain evidence="2 3">LX15W</strain>
    </source>
</reference>
<keyword evidence="1" id="KW-0472">Membrane</keyword>
<dbReference type="EMBL" id="JACOGA010000012">
    <property type="protein sequence ID" value="MBC3874644.1"/>
    <property type="molecule type" value="Genomic_DNA"/>
</dbReference>
<comment type="caution">
    <text evidence="2">The sequence shown here is derived from an EMBL/GenBank/DDBJ whole genome shotgun (WGS) entry which is preliminary data.</text>
</comment>